<gene>
    <name evidence="2" type="ORF">PCON_13114</name>
</gene>
<feature type="compositionally biased region" description="Basic residues" evidence="1">
    <location>
        <begin position="681"/>
        <end position="698"/>
    </location>
</feature>
<dbReference type="Proteomes" id="UP000018144">
    <property type="component" value="Unassembled WGS sequence"/>
</dbReference>
<feature type="region of interest" description="Disordered" evidence="1">
    <location>
        <begin position="132"/>
        <end position="170"/>
    </location>
</feature>
<evidence type="ECO:0000313" key="3">
    <source>
        <dbReference type="Proteomes" id="UP000018144"/>
    </source>
</evidence>
<dbReference type="AlphaFoldDB" id="U4LEZ7"/>
<sequence length="736" mass="80307">MAQPDGADEPVRLIRRGKRITVSRNAGPPRPVPVQPYSDLLIDIQEVPNIVISDPNDFPPATFLRPLTPTTPTGGMPFDTSGYSPPDPYINYRPPPPPSPVNSIHSITSSVEQEFAWRDEARAILASGLYQSGQSSRAPSRGHEDRLASPSFEGSRPSTPARDPRFDPYAGPEIRKEMMERIERFAPPGGYPSSPVTAGIFALSMPAAQKELFMKGRPLPPDPAVIAQEAADAEVAEFAPPSSPSHGHSPTRSSGLPATLSPGLPPKSGWKPVPQFTPLPATPPETTARDKDGRPIFAPKEYYHPSYPSLNYSMLHLMDGWDNFKISAETPDFAAPRGLEFDVNTRGKLSEKHGDLSAAVKVPNRLAHLGKMVKVPAKGAKPGGKVRSRWRKEDSLLRSESLSQVHNAAEGGDTSMTNTGIPRTPRLSPRGSRLSPDGTPNWDDDLIDLIHEPPPSPVKRRYFSFEATAATPDHGLFHQHAFATITADMTISRPTNPGIARNSKEPGEPWEFAGPADDNCSDYPWPPPLHIASIMKRPFQLADTWDQHPAASDPRINSVEDFLSALDNPNYTPSTKPRPMTRGDRIKASAARMTDSSSWQTINSMKSGGGDPDSPAARVKATKKEKAEKRARREERANRIVAESESESSESESDEEDSDSGSEYHNDGEEGDDEYDGDTVKKRRVKKNKKATPVKKNRKSAETPAAGELSGHFVEGVFVELAGLHINGKRGPNGRK</sequence>
<feature type="compositionally biased region" description="Basic and acidic residues" evidence="1">
    <location>
        <begin position="622"/>
        <end position="638"/>
    </location>
</feature>
<feature type="region of interest" description="Disordered" evidence="1">
    <location>
        <begin position="376"/>
        <end position="440"/>
    </location>
</feature>
<name>U4LEZ7_PYROM</name>
<evidence type="ECO:0000313" key="2">
    <source>
        <dbReference type="EMBL" id="CCX13521.1"/>
    </source>
</evidence>
<feature type="compositionally biased region" description="Acidic residues" evidence="1">
    <location>
        <begin position="644"/>
        <end position="660"/>
    </location>
</feature>
<accession>U4LEZ7</accession>
<protein>
    <submittedName>
        <fullName evidence="2">Uncharacterized protein</fullName>
    </submittedName>
</protein>
<feature type="region of interest" description="Disordered" evidence="1">
    <location>
        <begin position="235"/>
        <end position="297"/>
    </location>
</feature>
<feature type="region of interest" description="Disordered" evidence="1">
    <location>
        <begin position="564"/>
        <end position="710"/>
    </location>
</feature>
<proteinExistence type="predicted"/>
<feature type="region of interest" description="Disordered" evidence="1">
    <location>
        <begin position="1"/>
        <end position="34"/>
    </location>
</feature>
<dbReference type="OrthoDB" id="10446284at2759"/>
<feature type="compositionally biased region" description="Low complexity" evidence="1">
    <location>
        <begin position="244"/>
        <end position="255"/>
    </location>
</feature>
<evidence type="ECO:0000256" key="1">
    <source>
        <dbReference type="SAM" id="MobiDB-lite"/>
    </source>
</evidence>
<keyword evidence="3" id="KW-1185">Reference proteome</keyword>
<dbReference type="EMBL" id="HF935853">
    <property type="protein sequence ID" value="CCX13521.1"/>
    <property type="molecule type" value="Genomic_DNA"/>
</dbReference>
<organism evidence="2 3">
    <name type="scientific">Pyronema omphalodes (strain CBS 100304)</name>
    <name type="common">Pyronema confluens</name>
    <dbReference type="NCBI Taxonomy" id="1076935"/>
    <lineage>
        <taxon>Eukaryota</taxon>
        <taxon>Fungi</taxon>
        <taxon>Dikarya</taxon>
        <taxon>Ascomycota</taxon>
        <taxon>Pezizomycotina</taxon>
        <taxon>Pezizomycetes</taxon>
        <taxon>Pezizales</taxon>
        <taxon>Pyronemataceae</taxon>
        <taxon>Pyronema</taxon>
    </lineage>
</organism>
<feature type="compositionally biased region" description="Polar residues" evidence="1">
    <location>
        <begin position="594"/>
        <end position="606"/>
    </location>
</feature>
<reference evidence="2 3" key="1">
    <citation type="journal article" date="2013" name="PLoS Genet.">
        <title>The genome and development-dependent transcriptomes of Pyronema confluens: a window into fungal evolution.</title>
        <authorList>
            <person name="Traeger S."/>
            <person name="Altegoer F."/>
            <person name="Freitag M."/>
            <person name="Gabaldon T."/>
            <person name="Kempken F."/>
            <person name="Kumar A."/>
            <person name="Marcet-Houben M."/>
            <person name="Poggeler S."/>
            <person name="Stajich J.E."/>
            <person name="Nowrousian M."/>
        </authorList>
    </citation>
    <scope>NUCLEOTIDE SEQUENCE [LARGE SCALE GENOMIC DNA]</scope>
    <source>
        <strain evidence="3">CBS 100304</strain>
        <tissue evidence="2">Vegetative mycelium</tissue>
    </source>
</reference>